<dbReference type="InterPro" id="IPR036322">
    <property type="entry name" value="WD40_repeat_dom_sf"/>
</dbReference>
<evidence type="ECO:0000256" key="2">
    <source>
        <dbReference type="ARBA" id="ARBA00022737"/>
    </source>
</evidence>
<dbReference type="Gene3D" id="1.10.1540.10">
    <property type="entry name" value="BEACH domain"/>
    <property type="match status" value="1"/>
</dbReference>
<feature type="domain" description="BEACH" evidence="5">
    <location>
        <begin position="1379"/>
        <end position="1670"/>
    </location>
</feature>
<dbReference type="InterPro" id="IPR031570">
    <property type="entry name" value="NBEA/BDCP_DUF4704"/>
</dbReference>
<dbReference type="FunFam" id="1.10.1540.10:FF:000001">
    <property type="entry name" value="neurobeachin isoform X1"/>
    <property type="match status" value="1"/>
</dbReference>
<dbReference type="SUPFAM" id="SSF81837">
    <property type="entry name" value="BEACH domain"/>
    <property type="match status" value="1"/>
</dbReference>
<dbReference type="PROSITE" id="PS50197">
    <property type="entry name" value="BEACH"/>
    <property type="match status" value="1"/>
</dbReference>
<dbReference type="EMBL" id="CAADRA010000307">
    <property type="protein sequence ID" value="VFT79707.1"/>
    <property type="molecule type" value="Genomic_DNA"/>
</dbReference>
<dbReference type="Gene3D" id="2.30.29.30">
    <property type="entry name" value="Pleckstrin-homology domain (PH domain)/Phosphotyrosine-binding domain (PTB)"/>
    <property type="match status" value="1"/>
</dbReference>
<dbReference type="Pfam" id="PF13385">
    <property type="entry name" value="Laminin_G_3"/>
    <property type="match status" value="1"/>
</dbReference>
<dbReference type="PROSITE" id="PS50082">
    <property type="entry name" value="WD_REPEATS_2"/>
    <property type="match status" value="1"/>
</dbReference>
<sequence>MDEEVPVWRILDGSTVTRDLQKPESGHQMEKVDVERTSAHLWQHSQGLSKLRQIPPSYLDITSGSQVTLPLLRWTFRGFTIAMWIFVPPLQETKKIRLFKFYSTSKIQGIECWVTPSTDQRVTLSVASVTDDKGWRHVSSQFQWTPNKWHFVVVCHRQHYLKKSHVVSYVDAIRVMNEDLSFPTLMGPMSQCLIGGPDANCTTGGFHLSGMTMYEDELPMDVISTLFRYGPTQTCVRRVFAGVNPFQHSLLDTDGLCPLTTVEKSTLYSMHPQLKVAFSFSAQDVFFQQGQPPLCVQWTSEGDVDGLWTRLKLDADPSPFSQENHVILDSDIQVKSEPNRSNDWFRFGGILSIPVLLDKILDANTGTLVTDALHLMQGLLRTSIAHQEDMLHGFGFHILSYVLRTHEEKFESLLTPSIATTCVELVLDLWFSESKISTMPLFAAGMHGLLLDFYLWNRAPFKTQSILIQQVLLFATENPRCLQHAIQVQHLIDILRCYYVKKSSESQWIDECVSSLVMLMNQSLMAIEEKEVLQVVESGSRNIRIPLRLVQDLRVVCRFLIAAPDALITRAILNNLSENLDNDVKKLALVASNIFDVLLYLLGPKHGWGIRIMAVRLFVLLYEWMETDVGRNLLQNTEKQYQMEVVVDPRLWNEFAHDASFMMGLQHTVALNDVTNRTNEMSLSDSLPASTNRKDSRDWKAPTWWKLNPTSNRLVLTYADRLLVLRSIALRQIQQGAQLQSPEMQRAFSSSIQWLLTLPARGIVPFVAYWFLNSPSITENDREKVLMEISVMVKTDKEVQNQLVDQPWTPWFADLLLSCAKSSAGEDLVLDTTIILMCRVLYNAQGWLCLDSLFSKFPDLAWRRRVLGLVFIRTARTKAMLSRAMGENLYRLLMFATYLLVQDSNVEAEFLTSASLDITEMLLESTHEKHRAGVAPALRLCRLLLPQVSPALASRMIHVLETGLQQEVGQRMPVDESVPTQDMLLRVLQSLAVALQNNPDLTCGELVLRIATSGLFERDELTVDRLSGMDTQTAAIYALGILVDEPTSLHSDEMVDWSIWMPKWFPTSNACGNAFEKPSAIDAASQVEEKRVWEVLKDILKKEQERMSSHDTTVRLRHQWTEEGWKHRKYKVLSEHQWENYVTPSKEYQLTRHEMPHPTRRRHRLDVYFKPTITALPHPAAMLSRDELEKVGRAIAKEGGAIVDTAVESLEEPNIPDESIQQSIEVPEDDDEEEKSAMPIQSQFFSFLHPSSGPGLQPNDRIYLQPLVRKVVPEGLILGTLYICDHVAVFQPQAAPSTPNDVELAAGLQSSYRWSWKEVVAVYLRQFRLRESAIEIFLQNGSAHFFDFHAQDSPSTPIRNETARMILAMCPRATVKQWPMVSPNRLVGNLTKEWQMRLISNYDYLMALNTLAGRSFNDLTQYPVFPWVLSNYTSTTLDLNDASNFRALGQPMGALNPDRLAEYWERYHSFDDPDIPKFLYGSHYSTAAGVVLYFLMRLQPFATLHQLTQGGSFDLPDRLFNSVADVWDMCNSSMSEVKELTPEWYSTPAFLRNLHQYDLGTRQDGHVVGDVALPPWANDDPEQFIRIQRAALESDYVSAHLHEWIDLIFGYQQRGPDALAANNVFYYLTYSGLVDLDSIEDPQLRTAMEQQIAHFGQCPQQLFRTPHPARGSGIRPLQEHVPYVTKSLSGNLAMATMKILSDRLLGVNALGVIELHHWKVQKDGERCQLKVERDNSPFEVVPRLPLYSTAVFPVCVSSQGRVFVSGGAPTGTIHIRLIDLENGHVLARASVDGHTEIVTCLAMDSLGEDEFFVSGSRDCSLLLWQLSQMNSPFRPPRITSCPIMVFRGHKQGLISCAISVALGVVVSASETTCLVHNLHTGSISFGFYSPPYSVFQHVAISSKGYIIACAKINDTSVIKVYNMLGICIRQEPMEFCSGLIMSQEGALLLASLNRSLRCYRLDDFAVVHEYWNPKNHGCAISCAVMGPQEAVMLAVTGHVDGSLVWHLLPDADGRISLLGSVGRFLNINSKLKVVKGTVQQAQKLAISTIDNAQAVTNTAKDIADEAKSMMQSIFGLFK</sequence>
<dbReference type="Pfam" id="PF15787">
    <property type="entry name" value="DUF4704"/>
    <property type="match status" value="1"/>
</dbReference>
<evidence type="ECO:0000256" key="3">
    <source>
        <dbReference type="PROSITE-ProRule" id="PRU00221"/>
    </source>
</evidence>
<evidence type="ECO:0000313" key="7">
    <source>
        <dbReference type="EMBL" id="KAF0717081.1"/>
    </source>
</evidence>
<dbReference type="InterPro" id="IPR036372">
    <property type="entry name" value="BEACH_dom_sf"/>
</dbReference>
<evidence type="ECO:0000256" key="1">
    <source>
        <dbReference type="ARBA" id="ARBA00022574"/>
    </source>
</evidence>
<evidence type="ECO:0000259" key="6">
    <source>
        <dbReference type="PROSITE" id="PS51783"/>
    </source>
</evidence>
<evidence type="ECO:0000259" key="5">
    <source>
        <dbReference type="PROSITE" id="PS50197"/>
    </source>
</evidence>
<dbReference type="InterPro" id="IPR013320">
    <property type="entry name" value="ConA-like_dom_sf"/>
</dbReference>
<dbReference type="PROSITE" id="PS51783">
    <property type="entry name" value="PH_BEACH"/>
    <property type="match status" value="1"/>
</dbReference>
<dbReference type="InterPro" id="IPR001680">
    <property type="entry name" value="WD40_rpt"/>
</dbReference>
<dbReference type="SMART" id="SM01026">
    <property type="entry name" value="Beach"/>
    <property type="match status" value="1"/>
</dbReference>
<keyword evidence="9" id="KW-1185">Reference proteome</keyword>
<dbReference type="SUPFAM" id="SSF50729">
    <property type="entry name" value="PH domain-like"/>
    <property type="match status" value="1"/>
</dbReference>
<keyword evidence="1 3" id="KW-0853">WD repeat</keyword>
<dbReference type="PANTHER" id="PTHR13743">
    <property type="entry name" value="BEIGE/BEACH-RELATED"/>
    <property type="match status" value="1"/>
</dbReference>
<dbReference type="OrthoDB" id="26681at2759"/>
<dbReference type="SUPFAM" id="SSF50978">
    <property type="entry name" value="WD40 repeat-like"/>
    <property type="match status" value="1"/>
</dbReference>
<dbReference type="PANTHER" id="PTHR13743:SF123">
    <property type="entry name" value="PROTEIN FAN"/>
    <property type="match status" value="1"/>
</dbReference>
<dbReference type="Pfam" id="PF02138">
    <property type="entry name" value="Beach"/>
    <property type="match status" value="1"/>
</dbReference>
<dbReference type="InterPro" id="IPR015943">
    <property type="entry name" value="WD40/YVTN_repeat-like_dom_sf"/>
</dbReference>
<feature type="repeat" description="WD" evidence="3">
    <location>
        <begin position="1791"/>
        <end position="1834"/>
    </location>
</feature>
<evidence type="ECO:0000313" key="9">
    <source>
        <dbReference type="Proteomes" id="UP000332933"/>
    </source>
</evidence>
<organism evidence="8 9">
    <name type="scientific">Aphanomyces stellatus</name>
    <dbReference type="NCBI Taxonomy" id="120398"/>
    <lineage>
        <taxon>Eukaryota</taxon>
        <taxon>Sar</taxon>
        <taxon>Stramenopiles</taxon>
        <taxon>Oomycota</taxon>
        <taxon>Saprolegniomycetes</taxon>
        <taxon>Saprolegniales</taxon>
        <taxon>Verrucalvaceae</taxon>
        <taxon>Aphanomyces</taxon>
    </lineage>
</organism>
<dbReference type="Gene3D" id="2.130.10.10">
    <property type="entry name" value="YVTN repeat-like/Quinoprotein amine dehydrogenase"/>
    <property type="match status" value="1"/>
</dbReference>
<reference evidence="7" key="2">
    <citation type="submission" date="2019-06" db="EMBL/GenBank/DDBJ databases">
        <title>Genomics analysis of Aphanomyces spp. identifies a new class of oomycete effector associated with host adaptation.</title>
        <authorList>
            <person name="Gaulin E."/>
        </authorList>
    </citation>
    <scope>NUCLEOTIDE SEQUENCE</scope>
    <source>
        <strain evidence="7">CBS 578.67</strain>
    </source>
</reference>
<dbReference type="InterPro" id="IPR023362">
    <property type="entry name" value="PH-BEACH_dom"/>
</dbReference>
<reference evidence="8 9" key="1">
    <citation type="submission" date="2019-03" db="EMBL/GenBank/DDBJ databases">
        <authorList>
            <person name="Gaulin E."/>
            <person name="Dumas B."/>
        </authorList>
    </citation>
    <scope>NUCLEOTIDE SEQUENCE [LARGE SCALE GENOMIC DNA]</scope>
    <source>
        <strain evidence="8">CBS 568.67</strain>
    </source>
</reference>
<dbReference type="Pfam" id="PF14844">
    <property type="entry name" value="PH_BEACH"/>
    <property type="match status" value="1"/>
</dbReference>
<proteinExistence type="predicted"/>
<dbReference type="Proteomes" id="UP000332933">
    <property type="component" value="Unassembled WGS sequence"/>
</dbReference>
<feature type="domain" description="BEACH-type PH" evidence="6">
    <location>
        <begin position="1257"/>
        <end position="1367"/>
    </location>
</feature>
<feature type="region of interest" description="Disordered" evidence="4">
    <location>
        <begin position="1213"/>
        <end position="1235"/>
    </location>
</feature>
<keyword evidence="2" id="KW-0677">Repeat</keyword>
<accession>A0A485KBF8</accession>
<dbReference type="EMBL" id="VJMH01000307">
    <property type="protein sequence ID" value="KAF0717081.1"/>
    <property type="molecule type" value="Genomic_DNA"/>
</dbReference>
<dbReference type="SMART" id="SM00320">
    <property type="entry name" value="WD40"/>
    <property type="match status" value="3"/>
</dbReference>
<dbReference type="InterPro" id="IPR011993">
    <property type="entry name" value="PH-like_dom_sf"/>
</dbReference>
<evidence type="ECO:0000256" key="4">
    <source>
        <dbReference type="SAM" id="MobiDB-lite"/>
    </source>
</evidence>
<protein>
    <submittedName>
        <fullName evidence="8">Aste57867_2508 protein</fullName>
    </submittedName>
</protein>
<dbReference type="SUPFAM" id="SSF49899">
    <property type="entry name" value="Concanavalin A-like lectins/glucanases"/>
    <property type="match status" value="1"/>
</dbReference>
<dbReference type="InterPro" id="IPR050865">
    <property type="entry name" value="BEACH_Domain"/>
</dbReference>
<name>A0A485KBF8_9STRA</name>
<evidence type="ECO:0000313" key="8">
    <source>
        <dbReference type="EMBL" id="VFT79707.1"/>
    </source>
</evidence>
<gene>
    <name evidence="8" type="primary">Aste57867_2508</name>
    <name evidence="7" type="ORF">As57867_002501</name>
    <name evidence="8" type="ORF">ASTE57867_2508</name>
</gene>
<dbReference type="CDD" id="cd06071">
    <property type="entry name" value="Beach"/>
    <property type="match status" value="1"/>
</dbReference>
<dbReference type="InterPro" id="IPR000409">
    <property type="entry name" value="BEACH_dom"/>
</dbReference>